<comment type="caution">
    <text evidence="2">The sequence shown here is derived from an EMBL/GenBank/DDBJ whole genome shotgun (WGS) entry which is preliminary data.</text>
</comment>
<dbReference type="CDD" id="cd04301">
    <property type="entry name" value="NAT_SF"/>
    <property type="match status" value="1"/>
</dbReference>
<evidence type="ECO:0000313" key="3">
    <source>
        <dbReference type="Proteomes" id="UP001515683"/>
    </source>
</evidence>
<dbReference type="SUPFAM" id="SSF55729">
    <property type="entry name" value="Acyl-CoA N-acyltransferases (Nat)"/>
    <property type="match status" value="1"/>
</dbReference>
<accession>A0ABX0RH46</accession>
<dbReference type="Proteomes" id="UP001515683">
    <property type="component" value="Unassembled WGS sequence"/>
</dbReference>
<keyword evidence="3" id="KW-1185">Reference proteome</keyword>
<organism evidence="2 3">
    <name type="scientific">Candidatus Pantoea multigeneris</name>
    <dbReference type="NCBI Taxonomy" id="2608357"/>
    <lineage>
        <taxon>Bacteria</taxon>
        <taxon>Pseudomonadati</taxon>
        <taxon>Pseudomonadota</taxon>
        <taxon>Gammaproteobacteria</taxon>
        <taxon>Enterobacterales</taxon>
        <taxon>Erwiniaceae</taxon>
        <taxon>Pantoea</taxon>
    </lineage>
</organism>
<evidence type="ECO:0000313" key="2">
    <source>
        <dbReference type="EMBL" id="NIF23621.1"/>
    </source>
</evidence>
<dbReference type="Pfam" id="PF13673">
    <property type="entry name" value="Acetyltransf_10"/>
    <property type="match status" value="1"/>
</dbReference>
<name>A0ABX0RH46_9GAMM</name>
<evidence type="ECO:0000259" key="1">
    <source>
        <dbReference type="PROSITE" id="PS51186"/>
    </source>
</evidence>
<dbReference type="InterPro" id="IPR000182">
    <property type="entry name" value="GNAT_dom"/>
</dbReference>
<feature type="domain" description="N-acetyltransferase" evidence="1">
    <location>
        <begin position="31"/>
        <end position="184"/>
    </location>
</feature>
<dbReference type="Gene3D" id="3.40.630.30">
    <property type="match status" value="1"/>
</dbReference>
<dbReference type="InterPro" id="IPR052564">
    <property type="entry name" value="N-acetyltrans/Recomb-assoc"/>
</dbReference>
<dbReference type="PANTHER" id="PTHR43451:SF1">
    <property type="entry name" value="ACETYLTRANSFERASE"/>
    <property type="match status" value="1"/>
</dbReference>
<dbReference type="EMBL" id="VWXF01000009">
    <property type="protein sequence ID" value="NIF23621.1"/>
    <property type="molecule type" value="Genomic_DNA"/>
</dbReference>
<gene>
    <name evidence="2" type="ORF">F3J40_18750</name>
</gene>
<sequence length="185" mass="21116">MRSHDKCRIDINFAPQKRSFQPGKSRGIMDISIRTLSATDYPHLARIYFIAVYEGTRELYSFQQRFAWAGETIDLAAWQQRCEMLQGFVAVKEDEPVGFLAMDEKGYIDLLFVLPSFARQGVGAQLLDRAQQLAQQTGVEKLTAFASLVSQPFFSRQGWEILSKEVVVRKGVSLDRYAMQKDLSH</sequence>
<proteinExistence type="predicted"/>
<protein>
    <submittedName>
        <fullName evidence="2">GNAT family N-acetyltransferase</fullName>
    </submittedName>
</protein>
<dbReference type="PROSITE" id="PS51186">
    <property type="entry name" value="GNAT"/>
    <property type="match status" value="1"/>
</dbReference>
<reference evidence="2 3" key="1">
    <citation type="journal article" date="2019" name="bioRxiv">
        <title>Bacteria contribute to plant secondary compound degradation in a generalist herbivore system.</title>
        <authorList>
            <person name="Francoeur C.B."/>
            <person name="Khadempour L."/>
            <person name="Moreira-Soto R.D."/>
            <person name="Gotting K."/>
            <person name="Book A.J."/>
            <person name="Pinto-Tomas A.A."/>
            <person name="Keefover-Ring K."/>
            <person name="Currie C.R."/>
        </authorList>
    </citation>
    <scope>NUCLEOTIDE SEQUENCE [LARGE SCALE GENOMIC DNA]</scope>
    <source>
        <strain evidence="2">Acro-835</strain>
    </source>
</reference>
<dbReference type="PANTHER" id="PTHR43451">
    <property type="entry name" value="ACETYLTRANSFERASE (GNAT) FAMILY PROTEIN"/>
    <property type="match status" value="1"/>
</dbReference>
<dbReference type="InterPro" id="IPR016181">
    <property type="entry name" value="Acyl_CoA_acyltransferase"/>
</dbReference>